<sequence length="58" mass="6660">MYDIEYDTMNDETGPLPSHDKISKKTSDIYKPEMGRQVKIEDKPGIDASLEEPKSKFL</sequence>
<keyword evidence="3" id="KW-1185">Reference proteome</keyword>
<dbReference type="EMBL" id="CAJVPV010016673">
    <property type="protein sequence ID" value="CAG8699211.1"/>
    <property type="molecule type" value="Genomic_DNA"/>
</dbReference>
<evidence type="ECO:0000256" key="1">
    <source>
        <dbReference type="SAM" id="MobiDB-lite"/>
    </source>
</evidence>
<proteinExistence type="predicted"/>
<name>A0A9N9HP90_9GLOM</name>
<accession>A0A9N9HP90</accession>
<evidence type="ECO:0000313" key="3">
    <source>
        <dbReference type="Proteomes" id="UP000789342"/>
    </source>
</evidence>
<dbReference type="AlphaFoldDB" id="A0A9N9HP90"/>
<evidence type="ECO:0000313" key="2">
    <source>
        <dbReference type="EMBL" id="CAG8699211.1"/>
    </source>
</evidence>
<gene>
    <name evidence="2" type="ORF">AMORRO_LOCUS12024</name>
</gene>
<comment type="caution">
    <text evidence="2">The sequence shown here is derived from an EMBL/GenBank/DDBJ whole genome shotgun (WGS) entry which is preliminary data.</text>
</comment>
<reference evidence="2" key="1">
    <citation type="submission" date="2021-06" db="EMBL/GenBank/DDBJ databases">
        <authorList>
            <person name="Kallberg Y."/>
            <person name="Tangrot J."/>
            <person name="Rosling A."/>
        </authorList>
    </citation>
    <scope>NUCLEOTIDE SEQUENCE</scope>
    <source>
        <strain evidence="2">CL551</strain>
    </source>
</reference>
<feature type="region of interest" description="Disordered" evidence="1">
    <location>
        <begin position="1"/>
        <end position="24"/>
    </location>
</feature>
<organism evidence="2 3">
    <name type="scientific">Acaulospora morrowiae</name>
    <dbReference type="NCBI Taxonomy" id="94023"/>
    <lineage>
        <taxon>Eukaryota</taxon>
        <taxon>Fungi</taxon>
        <taxon>Fungi incertae sedis</taxon>
        <taxon>Mucoromycota</taxon>
        <taxon>Glomeromycotina</taxon>
        <taxon>Glomeromycetes</taxon>
        <taxon>Diversisporales</taxon>
        <taxon>Acaulosporaceae</taxon>
        <taxon>Acaulospora</taxon>
    </lineage>
</organism>
<protein>
    <submittedName>
        <fullName evidence="2">12835_t:CDS:1</fullName>
    </submittedName>
</protein>
<feature type="compositionally biased region" description="Acidic residues" evidence="1">
    <location>
        <begin position="1"/>
        <end position="10"/>
    </location>
</feature>
<dbReference type="Proteomes" id="UP000789342">
    <property type="component" value="Unassembled WGS sequence"/>
</dbReference>